<evidence type="ECO:0000256" key="4">
    <source>
        <dbReference type="ARBA" id="ARBA00023033"/>
    </source>
</evidence>
<comment type="caution">
    <text evidence="6">The sequence shown here is derived from an EMBL/GenBank/DDBJ whole genome shotgun (WGS) entry which is preliminary data.</text>
</comment>
<keyword evidence="3 6" id="KW-0560">Oxidoreductase</keyword>
<dbReference type="InterPro" id="IPR011251">
    <property type="entry name" value="Luciferase-like_dom"/>
</dbReference>
<dbReference type="InterPro" id="IPR050172">
    <property type="entry name" value="SsuD_RutA_monooxygenase"/>
</dbReference>
<organism evidence="6 7">
    <name type="scientific">Geomicrobium sediminis</name>
    <dbReference type="NCBI Taxonomy" id="1347788"/>
    <lineage>
        <taxon>Bacteria</taxon>
        <taxon>Bacillati</taxon>
        <taxon>Bacillota</taxon>
        <taxon>Bacilli</taxon>
        <taxon>Bacillales</taxon>
        <taxon>Geomicrobium</taxon>
    </lineage>
</organism>
<gene>
    <name evidence="6" type="ORF">JOD17_003980</name>
</gene>
<dbReference type="EMBL" id="JAFBEC010000018">
    <property type="protein sequence ID" value="MBM7634853.1"/>
    <property type="molecule type" value="Genomic_DNA"/>
</dbReference>
<keyword evidence="1" id="KW-0285">Flavoprotein</keyword>
<dbReference type="EC" id="1.14.14.5" evidence="6"/>
<dbReference type="SUPFAM" id="SSF51679">
    <property type="entry name" value="Bacterial luciferase-like"/>
    <property type="match status" value="1"/>
</dbReference>
<dbReference type="Gene3D" id="3.20.20.30">
    <property type="entry name" value="Luciferase-like domain"/>
    <property type="match status" value="1"/>
</dbReference>
<accession>A0ABS2PHD1</accession>
<keyword evidence="2" id="KW-0288">FMN</keyword>
<dbReference type="RefSeq" id="WP_204699613.1">
    <property type="nucleotide sequence ID" value="NZ_JAFBEC010000018.1"/>
</dbReference>
<dbReference type="Pfam" id="PF00296">
    <property type="entry name" value="Bac_luciferase"/>
    <property type="match status" value="1"/>
</dbReference>
<keyword evidence="4 6" id="KW-0503">Monooxygenase</keyword>
<evidence type="ECO:0000313" key="7">
    <source>
        <dbReference type="Proteomes" id="UP000741863"/>
    </source>
</evidence>
<sequence length="366" mass="40385">MVEFITMAPTSGDGRVIATGNAGWTNGKGKTEREPTFEYIRDIALAAERGGFSSLLLPTGAGCLDSLAVAASLSTQTESLKFLFAARPGVMSPFTFAKQFATVDNWSGGRALVNIVTGGSPTELAAYGDFQPHDVRYRRTEEYIHVLKRLFTEENVTHSGEFYELNNASLFPELAQTKAPEIYFGGASETGRNVAAKQADVYMTWGETLDNTRETITDVKSRAAKENRELSYSVSFQVILGEIEEQAFENAEQLIKDLSPEALEQKQTDRKKGDSEGVRRLHDLMENSRESNFLLAPNLWAGLTQVLSGNSIALVGTPEQVAARIVEYVELGFDKVLLRGFPHLEVIEQIGREVLPLVREQLKKPV</sequence>
<keyword evidence="7" id="KW-1185">Reference proteome</keyword>
<dbReference type="CDD" id="cd01094">
    <property type="entry name" value="Alkanesulfonate_monoxygenase"/>
    <property type="match status" value="1"/>
</dbReference>
<evidence type="ECO:0000256" key="2">
    <source>
        <dbReference type="ARBA" id="ARBA00022643"/>
    </source>
</evidence>
<name>A0ABS2PHD1_9BACL</name>
<reference evidence="6 7" key="1">
    <citation type="submission" date="2021-01" db="EMBL/GenBank/DDBJ databases">
        <title>Genomic Encyclopedia of Type Strains, Phase IV (KMG-IV): sequencing the most valuable type-strain genomes for metagenomic binning, comparative biology and taxonomic classification.</title>
        <authorList>
            <person name="Goeker M."/>
        </authorList>
    </citation>
    <scope>NUCLEOTIDE SEQUENCE [LARGE SCALE GENOMIC DNA]</scope>
    <source>
        <strain evidence="6 7">DSM 25540</strain>
    </source>
</reference>
<proteinExistence type="predicted"/>
<feature type="domain" description="Luciferase-like" evidence="5">
    <location>
        <begin position="25"/>
        <end position="334"/>
    </location>
</feature>
<evidence type="ECO:0000256" key="3">
    <source>
        <dbReference type="ARBA" id="ARBA00023002"/>
    </source>
</evidence>
<dbReference type="Proteomes" id="UP000741863">
    <property type="component" value="Unassembled WGS sequence"/>
</dbReference>
<dbReference type="PANTHER" id="PTHR42847">
    <property type="entry name" value="ALKANESULFONATE MONOOXYGENASE"/>
    <property type="match status" value="1"/>
</dbReference>
<dbReference type="InterPro" id="IPR036661">
    <property type="entry name" value="Luciferase-like_sf"/>
</dbReference>
<protein>
    <submittedName>
        <fullName evidence="6">Alkanesulfonate monooxygenase</fullName>
        <ecNumber evidence="6">1.14.14.5</ecNumber>
    </submittedName>
</protein>
<evidence type="ECO:0000313" key="6">
    <source>
        <dbReference type="EMBL" id="MBM7634853.1"/>
    </source>
</evidence>
<dbReference type="PANTHER" id="PTHR42847:SF4">
    <property type="entry name" value="ALKANESULFONATE MONOOXYGENASE-RELATED"/>
    <property type="match status" value="1"/>
</dbReference>
<evidence type="ECO:0000256" key="1">
    <source>
        <dbReference type="ARBA" id="ARBA00022630"/>
    </source>
</evidence>
<evidence type="ECO:0000259" key="5">
    <source>
        <dbReference type="Pfam" id="PF00296"/>
    </source>
</evidence>
<dbReference type="GO" id="GO:0008726">
    <property type="term" value="F:alkanesulfonate monooxygenase activity"/>
    <property type="evidence" value="ECO:0007669"/>
    <property type="project" value="UniProtKB-EC"/>
</dbReference>